<evidence type="ECO:0000313" key="2">
    <source>
        <dbReference type="EMBL" id="MFC6017924.1"/>
    </source>
</evidence>
<gene>
    <name evidence="2" type="ORF">ACFP2T_17115</name>
</gene>
<keyword evidence="1" id="KW-1133">Transmembrane helix</keyword>
<evidence type="ECO:0000256" key="1">
    <source>
        <dbReference type="SAM" id="Phobius"/>
    </source>
</evidence>
<comment type="caution">
    <text evidence="2">The sequence shown here is derived from an EMBL/GenBank/DDBJ whole genome shotgun (WGS) entry which is preliminary data.</text>
</comment>
<feature type="transmembrane region" description="Helical" evidence="1">
    <location>
        <begin position="39"/>
        <end position="63"/>
    </location>
</feature>
<evidence type="ECO:0008006" key="4">
    <source>
        <dbReference type="Google" id="ProtNLM"/>
    </source>
</evidence>
<protein>
    <recommendedName>
        <fullName evidence="4">DUF4179 domain-containing protein</fullName>
    </recommendedName>
</protein>
<evidence type="ECO:0000313" key="3">
    <source>
        <dbReference type="Proteomes" id="UP001596203"/>
    </source>
</evidence>
<sequence>MDYDLRDVLDSVTAEAPPARLSADDAIAAGRSLQRRRRYGWTGGIAVVAALAVAGVMASPYLFDAADPDDAIAADAADTISAASAVDPAPATFPTLTAPFMYSIKGYSVGPLHVSDPVFATAAYQESIVTLDGVEKQKVTNSAGTWERSYDTSVGTVTVYRPGVFKPDKFSSGTPVRVRGLPGLQTEFEKQVFEMRVRDRKEFSSHTVKVPALAWQYADGAWATIVANQLLDTADPARDLLALADGLTPAAPTVARVPYRLGSAPAGYHLVGIGKFNPTNAGDSISEAYFSKRAVPVTNLTGRLTEDDLMPASGGGLKIIVTETAPAAPSDPNPHPNPRSPCQENFCDRAINAGYFAEVMDSRNRVDVVRKVTNGLVFDNPTDPTTWHDAGTIGLGR</sequence>
<dbReference type="EMBL" id="JBHSPR010000010">
    <property type="protein sequence ID" value="MFC6017924.1"/>
    <property type="molecule type" value="Genomic_DNA"/>
</dbReference>
<keyword evidence="1" id="KW-0472">Membrane</keyword>
<name>A0ABW1K8J7_9ACTN</name>
<reference evidence="3" key="1">
    <citation type="journal article" date="2019" name="Int. J. Syst. Evol. Microbiol.">
        <title>The Global Catalogue of Microorganisms (GCM) 10K type strain sequencing project: providing services to taxonomists for standard genome sequencing and annotation.</title>
        <authorList>
            <consortium name="The Broad Institute Genomics Platform"/>
            <consortium name="The Broad Institute Genome Sequencing Center for Infectious Disease"/>
            <person name="Wu L."/>
            <person name="Ma J."/>
        </authorList>
    </citation>
    <scope>NUCLEOTIDE SEQUENCE [LARGE SCALE GENOMIC DNA]</scope>
    <source>
        <strain evidence="3">ZS-35-S2</strain>
    </source>
</reference>
<keyword evidence="1" id="KW-0812">Transmembrane</keyword>
<proteinExistence type="predicted"/>
<dbReference type="Proteomes" id="UP001596203">
    <property type="component" value="Unassembled WGS sequence"/>
</dbReference>
<dbReference type="RefSeq" id="WP_377422577.1">
    <property type="nucleotide sequence ID" value="NZ_JBHSPR010000010.1"/>
</dbReference>
<accession>A0ABW1K8J7</accession>
<keyword evidence="3" id="KW-1185">Reference proteome</keyword>
<organism evidence="2 3">
    <name type="scientific">Plantactinospora solaniradicis</name>
    <dbReference type="NCBI Taxonomy" id="1723736"/>
    <lineage>
        <taxon>Bacteria</taxon>
        <taxon>Bacillati</taxon>
        <taxon>Actinomycetota</taxon>
        <taxon>Actinomycetes</taxon>
        <taxon>Micromonosporales</taxon>
        <taxon>Micromonosporaceae</taxon>
        <taxon>Plantactinospora</taxon>
    </lineage>
</organism>